<organism evidence="1 2">
    <name type="scientific">Actinacidiphila acididurans</name>
    <dbReference type="NCBI Taxonomy" id="2784346"/>
    <lineage>
        <taxon>Bacteria</taxon>
        <taxon>Bacillati</taxon>
        <taxon>Actinomycetota</taxon>
        <taxon>Actinomycetes</taxon>
        <taxon>Kitasatosporales</taxon>
        <taxon>Streptomycetaceae</taxon>
        <taxon>Actinacidiphila</taxon>
    </lineage>
</organism>
<dbReference type="EMBL" id="JADKYB010000030">
    <property type="protein sequence ID" value="MBM9509944.1"/>
    <property type="molecule type" value="Genomic_DNA"/>
</dbReference>
<gene>
    <name evidence="1" type="ORF">ITX44_36400</name>
</gene>
<protein>
    <submittedName>
        <fullName evidence="1">Uncharacterized protein</fullName>
    </submittedName>
</protein>
<accession>A0ABS2U2W6</accession>
<comment type="caution">
    <text evidence="1">The sequence shown here is derived from an EMBL/GenBank/DDBJ whole genome shotgun (WGS) entry which is preliminary data.</text>
</comment>
<dbReference type="Proteomes" id="UP000749040">
    <property type="component" value="Unassembled WGS sequence"/>
</dbReference>
<evidence type="ECO:0000313" key="1">
    <source>
        <dbReference type="EMBL" id="MBM9509944.1"/>
    </source>
</evidence>
<sequence length="84" mass="9180">MEYEAAATMEAMPRELHTAVGNFIKALALEAGAAIDAGKEPPGGRVGENGRRYLVQIPGEPVIIEYVVDHKIRELRIPVLLWIG</sequence>
<name>A0ABS2U2W6_9ACTN</name>
<evidence type="ECO:0000313" key="2">
    <source>
        <dbReference type="Proteomes" id="UP000749040"/>
    </source>
</evidence>
<proteinExistence type="predicted"/>
<reference evidence="1 2" key="1">
    <citation type="submission" date="2021-01" db="EMBL/GenBank/DDBJ databases">
        <title>Streptomyces acididurans sp. nov., isolated from a peat swamp forest soil.</title>
        <authorList>
            <person name="Chantavorakit T."/>
            <person name="Duangmal K."/>
        </authorList>
    </citation>
    <scope>NUCLEOTIDE SEQUENCE [LARGE SCALE GENOMIC DNA]</scope>
    <source>
        <strain evidence="1 2">KK5PA1</strain>
    </source>
</reference>
<keyword evidence="2" id="KW-1185">Reference proteome</keyword>